<name>A0A172T495_FERPE</name>
<dbReference type="GO" id="GO:0051536">
    <property type="term" value="F:iron-sulfur cluster binding"/>
    <property type="evidence" value="ECO:0007669"/>
    <property type="project" value="UniProtKB-KW"/>
</dbReference>
<dbReference type="Pfam" id="PF07992">
    <property type="entry name" value="Pyr_redox_2"/>
    <property type="match status" value="1"/>
</dbReference>
<dbReference type="PRINTS" id="PR00419">
    <property type="entry name" value="ADXRDTASE"/>
</dbReference>
<accession>A0A172T495</accession>
<reference evidence="6" key="2">
    <citation type="journal article" date="2020" name="mSystems">
        <title>Genome- and Community-Level Interaction Insights into Carbon Utilization and Element Cycling Functions of Hydrothermarchaeota in Hydrothermal Sediment.</title>
        <authorList>
            <person name="Zhou Z."/>
            <person name="Liu Y."/>
            <person name="Xu W."/>
            <person name="Pan J."/>
            <person name="Luo Z.H."/>
            <person name="Li M."/>
        </authorList>
    </citation>
    <scope>NUCLEOTIDE SEQUENCE [LARGE SCALE GENOMIC DNA]</scope>
    <source>
        <strain evidence="6">SpSt-604</strain>
    </source>
</reference>
<evidence type="ECO:0000259" key="4">
    <source>
        <dbReference type="PROSITE" id="PS51379"/>
    </source>
</evidence>
<feature type="domain" description="4Fe-4S ferredoxin-type" evidence="4">
    <location>
        <begin position="88"/>
        <end position="117"/>
    </location>
</feature>
<organism evidence="5 7">
    <name type="scientific">Fervidobacterium pennivorans</name>
    <dbReference type="NCBI Taxonomy" id="93466"/>
    <lineage>
        <taxon>Bacteria</taxon>
        <taxon>Thermotogati</taxon>
        <taxon>Thermotogota</taxon>
        <taxon>Thermotogae</taxon>
        <taxon>Thermotogales</taxon>
        <taxon>Fervidobacteriaceae</taxon>
        <taxon>Fervidobacterium</taxon>
    </lineage>
</organism>
<dbReference type="Pfam" id="PF12838">
    <property type="entry name" value="Fer4_7"/>
    <property type="match status" value="1"/>
</dbReference>
<dbReference type="GO" id="GO:0046872">
    <property type="term" value="F:metal ion binding"/>
    <property type="evidence" value="ECO:0007669"/>
    <property type="project" value="UniProtKB-KW"/>
</dbReference>
<feature type="domain" description="4Fe-4S ferredoxin-type" evidence="4">
    <location>
        <begin position="46"/>
        <end position="76"/>
    </location>
</feature>
<dbReference type="PROSITE" id="PS51379">
    <property type="entry name" value="4FE4S_FER_2"/>
    <property type="match status" value="3"/>
</dbReference>
<dbReference type="PROSITE" id="PS00198">
    <property type="entry name" value="4FE4S_FER_1"/>
    <property type="match status" value="2"/>
</dbReference>
<dbReference type="PATRIC" id="fig|93466.3.peg.1550"/>
<gene>
    <name evidence="6" type="ORF">ENT72_03760</name>
    <name evidence="5" type="ORF">JM64_07325</name>
</gene>
<dbReference type="SUPFAM" id="SSF54862">
    <property type="entry name" value="4Fe-4S ferredoxins"/>
    <property type="match status" value="1"/>
</dbReference>
<dbReference type="SUPFAM" id="SSF46548">
    <property type="entry name" value="alpha-helical ferredoxin"/>
    <property type="match status" value="1"/>
</dbReference>
<dbReference type="InterPro" id="IPR017896">
    <property type="entry name" value="4Fe4S_Fe-S-bd"/>
</dbReference>
<dbReference type="EMBL" id="DSZT01000120">
    <property type="protein sequence ID" value="HGU42024.1"/>
    <property type="molecule type" value="Genomic_DNA"/>
</dbReference>
<dbReference type="PANTHER" id="PTHR42783:SF3">
    <property type="entry name" value="GLUTAMATE SYNTHASE [NADPH] SMALL CHAIN-RELATED"/>
    <property type="match status" value="1"/>
</dbReference>
<evidence type="ECO:0000313" key="6">
    <source>
        <dbReference type="EMBL" id="HGU42024.1"/>
    </source>
</evidence>
<dbReference type="KEGG" id="fng:JM64_07325"/>
<dbReference type="AlphaFoldDB" id="A0A172T495"/>
<dbReference type="Gene3D" id="3.30.70.20">
    <property type="match status" value="1"/>
</dbReference>
<dbReference type="EMBL" id="CP011393">
    <property type="protein sequence ID" value="ANE41784.1"/>
    <property type="molecule type" value="Genomic_DNA"/>
</dbReference>
<keyword evidence="1" id="KW-0479">Metal-binding</keyword>
<dbReference type="Gene3D" id="3.50.50.60">
    <property type="entry name" value="FAD/NAD(P)-binding domain"/>
    <property type="match status" value="2"/>
</dbReference>
<dbReference type="SUPFAM" id="SSF51971">
    <property type="entry name" value="Nucleotide-binding domain"/>
    <property type="match status" value="1"/>
</dbReference>
<proteinExistence type="predicted"/>
<protein>
    <submittedName>
        <fullName evidence="6">4Fe-4S dicluster domain-containing protein</fullName>
    </submittedName>
    <submittedName>
        <fullName evidence="5">Oxidoreductase</fullName>
    </submittedName>
</protein>
<evidence type="ECO:0000313" key="5">
    <source>
        <dbReference type="EMBL" id="ANE41784.1"/>
    </source>
</evidence>
<dbReference type="InterPro" id="IPR028261">
    <property type="entry name" value="DPD_II"/>
</dbReference>
<keyword evidence="3" id="KW-0411">Iron-sulfur</keyword>
<evidence type="ECO:0000313" key="7">
    <source>
        <dbReference type="Proteomes" id="UP000077096"/>
    </source>
</evidence>
<evidence type="ECO:0000256" key="1">
    <source>
        <dbReference type="ARBA" id="ARBA00022723"/>
    </source>
</evidence>
<dbReference type="InterPro" id="IPR017900">
    <property type="entry name" value="4Fe4S_Fe_S_CS"/>
</dbReference>
<reference evidence="5 7" key="1">
    <citation type="submission" date="2014-08" db="EMBL/GenBank/DDBJ databases">
        <title>Fervidobacterium pennivorans DYC genome.</title>
        <authorList>
            <person name="Wushke S."/>
        </authorList>
    </citation>
    <scope>NUCLEOTIDE SEQUENCE [LARGE SCALE GENOMIC DNA]</scope>
    <source>
        <strain evidence="5 7">DYC</strain>
    </source>
</reference>
<dbReference type="GO" id="GO:0016491">
    <property type="term" value="F:oxidoreductase activity"/>
    <property type="evidence" value="ECO:0007669"/>
    <property type="project" value="InterPro"/>
</dbReference>
<evidence type="ECO:0000256" key="3">
    <source>
        <dbReference type="ARBA" id="ARBA00023014"/>
    </source>
</evidence>
<dbReference type="OrthoDB" id="9803192at2"/>
<feature type="domain" description="4Fe-4S ferredoxin-type" evidence="4">
    <location>
        <begin position="187"/>
        <end position="215"/>
    </location>
</feature>
<dbReference type="PANTHER" id="PTHR42783">
    <property type="entry name" value="GLUTAMATE SYNTHASE [NADPH] SMALL CHAIN"/>
    <property type="match status" value="1"/>
</dbReference>
<dbReference type="Proteomes" id="UP000077096">
    <property type="component" value="Chromosome"/>
</dbReference>
<dbReference type="InterPro" id="IPR023753">
    <property type="entry name" value="FAD/NAD-binding_dom"/>
</dbReference>
<dbReference type="Gene3D" id="1.10.1060.10">
    <property type="entry name" value="Alpha-helical ferredoxin"/>
    <property type="match status" value="1"/>
</dbReference>
<dbReference type="InterPro" id="IPR009051">
    <property type="entry name" value="Helical_ferredxn"/>
</dbReference>
<dbReference type="Pfam" id="PF14691">
    <property type="entry name" value="Fer4_20"/>
    <property type="match status" value="1"/>
</dbReference>
<sequence>MEIKENRTETPKKSFFAPLIAWKNLFEKPVTIRVPKEQREAAPRYRGFHVNDWEKCIGCGTCAKICPTDAITMVEVPDMKQEYGMKPQRPTIDYGRCSFCAMCVDICTTGSLKMTREYIFVSPNPEDFYFAPTEKGLLKKNPEEIKIGWTRDENSELLDLDRVMPEMLSAEERVNSFVEFVKAYSKEQAIAEAARCVECGICVDRCPEHMQIPQYIKAIWKDNLQDALKWLLKGVEDQNNFGANPLSGVCGRVCTHRCEEVCAISHRGEPIAIRWLKRYITDSVPAEKWHEIVTFDVKKQPKKVAIVGSGPAGLSAAYFLATMGYEVDIYEALNRPGGVMRYGIPRYRLPDEALDRDIAFIESLGVRIFTGVAVGKDITFDELKNKYDAIFLATGLTLGRSTKIPGSDHPDVVQALPLLRAIRDYLRGEGPEPKIPKRVVVIGGGNVAMDIARSMARLQKMKYGEVNVTVTCLERTHDEMPADMEEIEEAIEEGVKICPGWGPRRVVFDDKDNIKGIECVKCVEVFDENRRFNPKFDESTVQYYDGDMIIEAIGQAPDYSYLPEEWKSKLQFVGPRILTNNLRQTQIPWLFAGGDIVNGPDIIHGVADGYWAARGIDQYLREQK</sequence>
<dbReference type="InterPro" id="IPR036188">
    <property type="entry name" value="FAD/NAD-bd_sf"/>
</dbReference>
<keyword evidence="2" id="KW-0408">Iron</keyword>
<dbReference type="NCBIfam" id="NF010590">
    <property type="entry name" value="PRK13984.1"/>
    <property type="match status" value="1"/>
</dbReference>
<evidence type="ECO:0000256" key="2">
    <source>
        <dbReference type="ARBA" id="ARBA00023004"/>
    </source>
</evidence>